<dbReference type="AlphaFoldDB" id="A0A1X7HC81"/>
<reference evidence="2 3" key="1">
    <citation type="submission" date="2017-04" db="EMBL/GenBank/DDBJ databases">
        <authorList>
            <person name="Afonso C.L."/>
            <person name="Miller P.J."/>
            <person name="Scott M.A."/>
            <person name="Spackman E."/>
            <person name="Goraichik I."/>
            <person name="Dimitrov K.M."/>
            <person name="Suarez D.L."/>
            <person name="Swayne D.E."/>
        </authorList>
    </citation>
    <scope>NUCLEOTIDE SEQUENCE [LARGE SCALE GENOMIC DNA]</scope>
    <source>
        <strain evidence="2 3">A2P</strain>
    </source>
</reference>
<evidence type="ECO:0000259" key="1">
    <source>
        <dbReference type="Pfam" id="PF01656"/>
    </source>
</evidence>
<dbReference type="PANTHER" id="PTHR13696">
    <property type="entry name" value="P-LOOP CONTAINING NUCLEOSIDE TRIPHOSPHATE HYDROLASE"/>
    <property type="match status" value="1"/>
</dbReference>
<dbReference type="SUPFAM" id="SSF52540">
    <property type="entry name" value="P-loop containing nucleoside triphosphate hydrolases"/>
    <property type="match status" value="1"/>
</dbReference>
<dbReference type="InterPro" id="IPR002586">
    <property type="entry name" value="CobQ/CobB/MinD/ParA_Nub-bd_dom"/>
</dbReference>
<dbReference type="RefSeq" id="WP_085090297.1">
    <property type="nucleotide sequence ID" value="NZ_FXAK01000007.1"/>
</dbReference>
<protein>
    <submittedName>
        <fullName evidence="2">Chromosome partitioning protein</fullName>
    </submittedName>
</protein>
<organism evidence="2 3">
    <name type="scientific">Azospirillum oryzae</name>
    <dbReference type="NCBI Taxonomy" id="286727"/>
    <lineage>
        <taxon>Bacteria</taxon>
        <taxon>Pseudomonadati</taxon>
        <taxon>Pseudomonadota</taxon>
        <taxon>Alphaproteobacteria</taxon>
        <taxon>Rhodospirillales</taxon>
        <taxon>Azospirillaceae</taxon>
        <taxon>Azospirillum</taxon>
    </lineage>
</organism>
<dbReference type="InterPro" id="IPR050678">
    <property type="entry name" value="DNA_Partitioning_ATPase"/>
</dbReference>
<dbReference type="PIRSF" id="PIRSF009320">
    <property type="entry name" value="Nuc_binding_HP_1000"/>
    <property type="match status" value="1"/>
</dbReference>
<evidence type="ECO:0000313" key="3">
    <source>
        <dbReference type="Proteomes" id="UP000192936"/>
    </source>
</evidence>
<dbReference type="Pfam" id="PF01656">
    <property type="entry name" value="CbiA"/>
    <property type="match status" value="1"/>
</dbReference>
<dbReference type="InterPro" id="IPR027417">
    <property type="entry name" value="P-loop_NTPase"/>
</dbReference>
<dbReference type="CDD" id="cd02042">
    <property type="entry name" value="ParAB_family"/>
    <property type="match status" value="1"/>
</dbReference>
<proteinExistence type="predicted"/>
<dbReference type="STRING" id="286727.SAMN02982917_5557"/>
<dbReference type="Proteomes" id="UP000192936">
    <property type="component" value="Unassembled WGS sequence"/>
</dbReference>
<gene>
    <name evidence="2" type="ORF">SAMN02982917_5557</name>
</gene>
<dbReference type="PANTHER" id="PTHR13696:SF96">
    <property type="entry name" value="COBQ_COBB_MIND_PARA NUCLEOTIDE BINDING DOMAIN-CONTAINING PROTEIN"/>
    <property type="match status" value="1"/>
</dbReference>
<dbReference type="OrthoDB" id="69313at2"/>
<sequence>MLTILVANIKGGCGKTTVATHLAAASAAAGLPTVLADVDRQRSSLGWLERRPEKAPPLVGLDWAKDFTDTPRGTKRLVIDAPAALKTKQIEDLVKMADIVVLPVLPGAFDEQATQRFLTKLDELKRIAKKKTTVAVVGNRMRARTKAADRLDRFLGGVGHQVVTRLRDSQIYADAAESGLSLFDMPGKRAAEHRGDWQPLLSYIDGV</sequence>
<accession>A0A1X7HC81</accession>
<name>A0A1X7HC81_9PROT</name>
<feature type="domain" description="CobQ/CobB/MinD/ParA nucleotide binding" evidence="1">
    <location>
        <begin position="4"/>
        <end position="179"/>
    </location>
</feature>
<evidence type="ECO:0000313" key="2">
    <source>
        <dbReference type="EMBL" id="SMF83509.1"/>
    </source>
</evidence>
<dbReference type="EMBL" id="FXAK01000007">
    <property type="protein sequence ID" value="SMF83509.1"/>
    <property type="molecule type" value="Genomic_DNA"/>
</dbReference>
<dbReference type="Gene3D" id="3.40.50.300">
    <property type="entry name" value="P-loop containing nucleotide triphosphate hydrolases"/>
    <property type="match status" value="1"/>
</dbReference>